<evidence type="ECO:0000313" key="1">
    <source>
        <dbReference type="EMBL" id="CRL44857.1"/>
    </source>
</evidence>
<proteinExistence type="predicted"/>
<dbReference type="EMBL" id="LN854557">
    <property type="protein sequence ID" value="CRL44857.1"/>
    <property type="molecule type" value="Genomic_DNA"/>
</dbReference>
<evidence type="ECO:0000313" key="2">
    <source>
        <dbReference type="Proteomes" id="UP000245838"/>
    </source>
</evidence>
<protein>
    <submittedName>
        <fullName evidence="1">Uncharacterized protein</fullName>
    </submittedName>
</protein>
<sequence>MPIVFLMLNCNILHNGGCGFQKLNIQADLPYYKNAALSRLFGVDPKGWHPLSLNSSRANTNWKVWKKLKTIAMGCPSMRFSKGAPNDHC</sequence>
<accession>A0A193QI50</accession>
<organism evidence="1 2">
    <name type="scientific">Sodalis glossinidius (strain morsitans)</name>
    <dbReference type="NCBI Taxonomy" id="343509"/>
    <lineage>
        <taxon>Bacteria</taxon>
        <taxon>Pseudomonadati</taxon>
        <taxon>Pseudomonadota</taxon>
        <taxon>Gammaproteobacteria</taxon>
        <taxon>Enterobacterales</taxon>
        <taxon>Bruguierivoracaceae</taxon>
        <taxon>Sodalis</taxon>
    </lineage>
</organism>
<gene>
    <name evidence="1" type="ORF">SGGMMB4_02214</name>
</gene>
<dbReference type="RefSeq" id="WP_148203432.1">
    <property type="nucleotide sequence ID" value="NC_007712.1"/>
</dbReference>
<dbReference type="AlphaFoldDB" id="A0A193QI50"/>
<dbReference type="Proteomes" id="UP000245838">
    <property type="component" value="Chromosome sggmmb4_Chromosome"/>
</dbReference>
<reference evidence="1 2" key="1">
    <citation type="submission" date="2015-05" db="EMBL/GenBank/DDBJ databases">
        <authorList>
            <person name="Goodhead I."/>
        </authorList>
    </citation>
    <scope>NUCLEOTIDE SEQUENCE [LARGE SCALE GENOMIC DNA]</scope>
    <source>
        <strain evidence="2">morsitans</strain>
    </source>
</reference>
<name>A0A193QI50_SODGM</name>